<proteinExistence type="inferred from homology"/>
<evidence type="ECO:0000256" key="8">
    <source>
        <dbReference type="HAMAP-Rule" id="MF_00193"/>
    </source>
</evidence>
<dbReference type="InterPro" id="IPR003694">
    <property type="entry name" value="NAD_synthase"/>
</dbReference>
<dbReference type="Pfam" id="PF02540">
    <property type="entry name" value="NAD_synthase"/>
    <property type="match status" value="2"/>
</dbReference>
<comment type="similarity">
    <text evidence="1 8 9">Belongs to the NAD synthetase family.</text>
</comment>
<dbReference type="Proteomes" id="UP000317691">
    <property type="component" value="Unassembled WGS sequence"/>
</dbReference>
<comment type="caution">
    <text evidence="8">Lacks conserved residue(s) required for the propagation of feature annotation.</text>
</comment>
<comment type="catalytic activity">
    <reaction evidence="8 10">
        <text>deamido-NAD(+) + NH4(+) + ATP = AMP + diphosphate + NAD(+) + H(+)</text>
        <dbReference type="Rhea" id="RHEA:21188"/>
        <dbReference type="ChEBI" id="CHEBI:15378"/>
        <dbReference type="ChEBI" id="CHEBI:28938"/>
        <dbReference type="ChEBI" id="CHEBI:30616"/>
        <dbReference type="ChEBI" id="CHEBI:33019"/>
        <dbReference type="ChEBI" id="CHEBI:57540"/>
        <dbReference type="ChEBI" id="CHEBI:58437"/>
        <dbReference type="ChEBI" id="CHEBI:456215"/>
        <dbReference type="EC" id="6.3.1.5"/>
    </reaction>
</comment>
<keyword evidence="4 8" id="KW-0547">Nucleotide-binding</keyword>
<dbReference type="SUPFAM" id="SSF52402">
    <property type="entry name" value="Adenine nucleotide alpha hydrolases-like"/>
    <property type="match status" value="1"/>
</dbReference>
<feature type="binding site" evidence="8">
    <location>
        <begin position="42"/>
        <end position="49"/>
    </location>
    <ligand>
        <name>ATP</name>
        <dbReference type="ChEBI" id="CHEBI:30616"/>
    </ligand>
</feature>
<feature type="binding site" description="in other chain" evidence="8">
    <location>
        <position position="211"/>
    </location>
    <ligand>
        <name>deamido-NAD(+)</name>
        <dbReference type="ChEBI" id="CHEBI:58437"/>
        <note>ligand shared between two neighboring subunits</note>
    </ligand>
</feature>
<dbReference type="UniPathway" id="UPA00253">
    <property type="reaction ID" value="UER00333"/>
</dbReference>
<feature type="binding site" evidence="8">
    <location>
        <position position="48"/>
    </location>
    <ligand>
        <name>Mg(2+)</name>
        <dbReference type="ChEBI" id="CHEBI:18420"/>
    </ligand>
</feature>
<evidence type="ECO:0000256" key="3">
    <source>
        <dbReference type="ARBA" id="ARBA00022723"/>
    </source>
</evidence>
<dbReference type="PANTHER" id="PTHR23090:SF9">
    <property type="entry name" value="GLUTAMINE-DEPENDENT NAD(+) SYNTHETASE"/>
    <property type="match status" value="1"/>
</dbReference>
<evidence type="ECO:0000256" key="10">
    <source>
        <dbReference type="RuleBase" id="RU003812"/>
    </source>
</evidence>
<dbReference type="InterPro" id="IPR014729">
    <property type="entry name" value="Rossmann-like_a/b/a_fold"/>
</dbReference>
<dbReference type="GO" id="GO:0004359">
    <property type="term" value="F:glutaminase activity"/>
    <property type="evidence" value="ECO:0007669"/>
    <property type="project" value="InterPro"/>
</dbReference>
<name>A0A538TKV2_UNCEI</name>
<dbReference type="GO" id="GO:0005524">
    <property type="term" value="F:ATP binding"/>
    <property type="evidence" value="ECO:0007669"/>
    <property type="project" value="UniProtKB-UniRule"/>
</dbReference>
<keyword evidence="7 8" id="KW-0520">NAD</keyword>
<evidence type="ECO:0000256" key="2">
    <source>
        <dbReference type="ARBA" id="ARBA00022598"/>
    </source>
</evidence>
<dbReference type="NCBIfam" id="NF002048">
    <property type="entry name" value="PRK00876.1"/>
    <property type="match status" value="1"/>
</dbReference>
<dbReference type="EMBL" id="VBOZ01000025">
    <property type="protein sequence ID" value="TMQ64245.1"/>
    <property type="molecule type" value="Genomic_DNA"/>
</dbReference>
<evidence type="ECO:0000313" key="13">
    <source>
        <dbReference type="Proteomes" id="UP000317691"/>
    </source>
</evidence>
<accession>A0A538TKV2</accession>
<feature type="binding site" evidence="8">
    <location>
        <position position="198"/>
    </location>
    <ligand>
        <name>ATP</name>
        <dbReference type="ChEBI" id="CHEBI:30616"/>
    </ligand>
</feature>
<feature type="binding site" description="in other chain" evidence="8">
    <location>
        <position position="178"/>
    </location>
    <ligand>
        <name>deamido-NAD(+)</name>
        <dbReference type="ChEBI" id="CHEBI:58437"/>
        <note>ligand shared between two neighboring subunits</note>
    </ligand>
</feature>
<dbReference type="GO" id="GO:0003952">
    <property type="term" value="F:NAD+ synthase (glutamine-hydrolyzing) activity"/>
    <property type="evidence" value="ECO:0007669"/>
    <property type="project" value="InterPro"/>
</dbReference>
<evidence type="ECO:0000256" key="7">
    <source>
        <dbReference type="ARBA" id="ARBA00023027"/>
    </source>
</evidence>
<reference evidence="12 13" key="1">
    <citation type="journal article" date="2019" name="Nat. Microbiol.">
        <title>Mediterranean grassland soil C-N compound turnover is dependent on rainfall and depth, and is mediated by genomically divergent microorganisms.</title>
        <authorList>
            <person name="Diamond S."/>
            <person name="Andeer P.F."/>
            <person name="Li Z."/>
            <person name="Crits-Christoph A."/>
            <person name="Burstein D."/>
            <person name="Anantharaman K."/>
            <person name="Lane K.R."/>
            <person name="Thomas B.C."/>
            <person name="Pan C."/>
            <person name="Northen T.R."/>
            <person name="Banfield J.F."/>
        </authorList>
    </citation>
    <scope>NUCLEOTIDE SEQUENCE [LARGE SCALE GENOMIC DNA]</scope>
    <source>
        <strain evidence="12">WS_9</strain>
    </source>
</reference>
<dbReference type="InterPro" id="IPR022310">
    <property type="entry name" value="NAD/GMP_synthase"/>
</dbReference>
<dbReference type="EC" id="6.3.1.5" evidence="8 10"/>
<evidence type="ECO:0000256" key="5">
    <source>
        <dbReference type="ARBA" id="ARBA00022840"/>
    </source>
</evidence>
<dbReference type="InterPro" id="IPR022926">
    <property type="entry name" value="NH(3)-dep_NAD(+)_synth"/>
</dbReference>
<dbReference type="HAMAP" id="MF_00193">
    <property type="entry name" value="NadE_ammonia_dep"/>
    <property type="match status" value="1"/>
</dbReference>
<organism evidence="12 13">
    <name type="scientific">Eiseniibacteriota bacterium</name>
    <dbReference type="NCBI Taxonomy" id="2212470"/>
    <lineage>
        <taxon>Bacteria</taxon>
        <taxon>Candidatus Eiseniibacteriota</taxon>
    </lineage>
</organism>
<evidence type="ECO:0000256" key="6">
    <source>
        <dbReference type="ARBA" id="ARBA00022842"/>
    </source>
</evidence>
<comment type="function">
    <text evidence="8">Catalyzes the ATP-dependent amidation of deamido-NAD to form NAD. Uses ammonia as a nitrogen source.</text>
</comment>
<feature type="domain" description="NAD/GMP synthase" evidence="11">
    <location>
        <begin position="170"/>
        <end position="303"/>
    </location>
</feature>
<dbReference type="GO" id="GO:0009435">
    <property type="term" value="P:NAD+ biosynthetic process"/>
    <property type="evidence" value="ECO:0007669"/>
    <property type="project" value="UniProtKB-UniRule"/>
</dbReference>
<keyword evidence="2 8" id="KW-0436">Ligase</keyword>
<evidence type="ECO:0000259" key="11">
    <source>
        <dbReference type="Pfam" id="PF02540"/>
    </source>
</evidence>
<evidence type="ECO:0000256" key="9">
    <source>
        <dbReference type="RuleBase" id="RU003811"/>
    </source>
</evidence>
<protein>
    <recommendedName>
        <fullName evidence="8 10">NH(3)-dependent NAD(+) synthetase</fullName>
        <ecNumber evidence="8 10">6.3.1.5</ecNumber>
    </recommendedName>
</protein>
<evidence type="ECO:0000256" key="1">
    <source>
        <dbReference type="ARBA" id="ARBA00005859"/>
    </source>
</evidence>
<sequence>MSPPKFSHKALELDAARSCSEIEAAIRDQVTQKLRLRGAVVGLSGGIDSSVVAALCARALGPDRVLGIFMPEADSSGETTGLGRSVAKSLGIESVLEDISGVLEAAGCYQRRDDAIRSVLPEYGAGYKSKIVLPGLSERRGYAVNWLVAEDPRGKEIRVRLTGEAYLGIVAATNFKQRTRKMLEYYHADRKHYAVAGTPNRLEYDQGFFVKNGDGAADFKPIAHLYKTQVYQLAEYVGIPADVRSRPPTTDTYSLPQSQDEFYFSLPHGQLDLCLYGWNHRIPAADVAAVADLTEPQVEWVYRDIEAKRRATRYLHSKPLLIEDMPEVGV</sequence>
<comment type="subunit">
    <text evidence="8">Homodimer.</text>
</comment>
<dbReference type="Gene3D" id="3.40.50.620">
    <property type="entry name" value="HUPs"/>
    <property type="match status" value="1"/>
</dbReference>
<feature type="binding site" evidence="8">
    <location>
        <position position="249"/>
    </location>
    <ligand>
        <name>ATP</name>
        <dbReference type="ChEBI" id="CHEBI:30616"/>
    </ligand>
</feature>
<comment type="pathway">
    <text evidence="8">Cofactor biosynthesis; NAD(+) biosynthesis; NAD(+) from deamido-NAD(+) (ammonia route): step 1/1.</text>
</comment>
<gene>
    <name evidence="8 12" type="primary">nadE</name>
    <name evidence="12" type="ORF">E6K79_08170</name>
</gene>
<keyword evidence="6 8" id="KW-0460">Magnesium</keyword>
<dbReference type="CDD" id="cd00553">
    <property type="entry name" value="NAD_synthase"/>
    <property type="match status" value="1"/>
</dbReference>
<keyword evidence="5 8" id="KW-0067">ATP-binding</keyword>
<dbReference type="NCBIfam" id="TIGR00552">
    <property type="entry name" value="nadE"/>
    <property type="match status" value="1"/>
</dbReference>
<feature type="binding site" evidence="8">
    <location>
        <position position="227"/>
    </location>
    <ligand>
        <name>ATP</name>
        <dbReference type="ChEBI" id="CHEBI:30616"/>
    </ligand>
</feature>
<dbReference type="GO" id="GO:0008795">
    <property type="term" value="F:NAD+ synthase activity"/>
    <property type="evidence" value="ECO:0007669"/>
    <property type="project" value="UniProtKB-UniRule"/>
</dbReference>
<evidence type="ECO:0000256" key="4">
    <source>
        <dbReference type="ARBA" id="ARBA00022741"/>
    </source>
</evidence>
<dbReference type="PANTHER" id="PTHR23090">
    <property type="entry name" value="NH 3 /GLUTAMINE-DEPENDENT NAD + SYNTHETASE"/>
    <property type="match status" value="1"/>
</dbReference>
<keyword evidence="3 8" id="KW-0479">Metal-binding</keyword>
<feature type="domain" description="NAD/GMP synthase" evidence="11">
    <location>
        <begin position="20"/>
        <end position="106"/>
    </location>
</feature>
<evidence type="ECO:0000313" key="12">
    <source>
        <dbReference type="EMBL" id="TMQ64245.1"/>
    </source>
</evidence>
<dbReference type="GO" id="GO:0046872">
    <property type="term" value="F:metal ion binding"/>
    <property type="evidence" value="ECO:0007669"/>
    <property type="project" value="UniProtKB-KW"/>
</dbReference>
<comment type="caution">
    <text evidence="12">The sequence shown here is derived from an EMBL/GenBank/DDBJ whole genome shotgun (WGS) entry which is preliminary data.</text>
</comment>
<dbReference type="GO" id="GO:0005737">
    <property type="term" value="C:cytoplasm"/>
    <property type="evidence" value="ECO:0007669"/>
    <property type="project" value="InterPro"/>
</dbReference>
<dbReference type="AlphaFoldDB" id="A0A538TKV2"/>
<feature type="binding site" evidence="8">
    <location>
        <position position="218"/>
    </location>
    <ligand>
        <name>deamido-NAD(+)</name>
        <dbReference type="ChEBI" id="CHEBI:58437"/>
        <note>ligand shared between two neighboring subunits</note>
    </ligand>
</feature>
<feature type="binding site" evidence="8">
    <location>
        <position position="203"/>
    </location>
    <ligand>
        <name>Mg(2+)</name>
        <dbReference type="ChEBI" id="CHEBI:18420"/>
    </ligand>
</feature>